<evidence type="ECO:0000256" key="1">
    <source>
        <dbReference type="SAM" id="MobiDB-lite"/>
    </source>
</evidence>
<dbReference type="Gene3D" id="2.130.10.10">
    <property type="entry name" value="YVTN repeat-like/Quinoprotein amine dehydrogenase"/>
    <property type="match status" value="1"/>
</dbReference>
<organism evidence="3 4">
    <name type="scientific">Segatella copri</name>
    <dbReference type="NCBI Taxonomy" id="165179"/>
    <lineage>
        <taxon>Bacteria</taxon>
        <taxon>Pseudomonadati</taxon>
        <taxon>Bacteroidota</taxon>
        <taxon>Bacteroidia</taxon>
        <taxon>Bacteroidales</taxon>
        <taxon>Prevotellaceae</taxon>
        <taxon>Segatella</taxon>
    </lineage>
</organism>
<dbReference type="AlphaFoldDB" id="A0A6G1VN89"/>
<name>A0A6G1VN89_9BACT</name>
<dbReference type="OrthoDB" id="1083011at2"/>
<feature type="compositionally biased region" description="Pro residues" evidence="1">
    <location>
        <begin position="440"/>
        <end position="466"/>
    </location>
</feature>
<dbReference type="SUPFAM" id="SSF63825">
    <property type="entry name" value="YWTD domain"/>
    <property type="match status" value="1"/>
</dbReference>
<dbReference type="Proteomes" id="UP000477980">
    <property type="component" value="Unassembled WGS sequence"/>
</dbReference>
<accession>A0A6G1VN89</accession>
<feature type="region of interest" description="Disordered" evidence="1">
    <location>
        <begin position="429"/>
        <end position="471"/>
    </location>
</feature>
<reference evidence="3 4" key="1">
    <citation type="submission" date="2019-09" db="EMBL/GenBank/DDBJ databases">
        <title>Distinct polysaccharide growth profiles of human intestinal Prevotella copri isolates.</title>
        <authorList>
            <person name="Fehlner-Peach H."/>
            <person name="Magnabosco C."/>
            <person name="Raghavan V."/>
            <person name="Scher J.U."/>
            <person name="Tett A."/>
            <person name="Cox L.M."/>
            <person name="Gottsegen C."/>
            <person name="Watters A."/>
            <person name="Wiltshire- Gordon J.D."/>
            <person name="Segata N."/>
            <person name="Bonneau R."/>
            <person name="Littman D.R."/>
        </authorList>
    </citation>
    <scope>NUCLEOTIDE SEQUENCE [LARGE SCALE GENOMIC DNA]</scope>
    <source>
        <strain evidence="4">iAA917</strain>
    </source>
</reference>
<gene>
    <name evidence="3" type="ORF">F7D25_10675</name>
</gene>
<evidence type="ECO:0000256" key="2">
    <source>
        <dbReference type="SAM" id="SignalP"/>
    </source>
</evidence>
<protein>
    <submittedName>
        <fullName evidence="3">Uncharacterized protein</fullName>
    </submittedName>
</protein>
<feature type="signal peptide" evidence="2">
    <location>
        <begin position="1"/>
        <end position="26"/>
    </location>
</feature>
<evidence type="ECO:0000313" key="4">
    <source>
        <dbReference type="Proteomes" id="UP000477980"/>
    </source>
</evidence>
<dbReference type="EMBL" id="VZAH01000100">
    <property type="protein sequence ID" value="MQP14860.1"/>
    <property type="molecule type" value="Genomic_DNA"/>
</dbReference>
<dbReference type="PROSITE" id="PS51257">
    <property type="entry name" value="PROKAR_LIPOPROTEIN"/>
    <property type="match status" value="1"/>
</dbReference>
<keyword evidence="2" id="KW-0732">Signal</keyword>
<feature type="chain" id="PRO_5026349458" evidence="2">
    <location>
        <begin position="27"/>
        <end position="836"/>
    </location>
</feature>
<dbReference type="InterPro" id="IPR015943">
    <property type="entry name" value="WD40/YVTN_repeat-like_dom_sf"/>
</dbReference>
<evidence type="ECO:0000313" key="3">
    <source>
        <dbReference type="EMBL" id="MQP14860.1"/>
    </source>
</evidence>
<comment type="caution">
    <text evidence="3">The sequence shown here is derived from an EMBL/GenBank/DDBJ whole genome shotgun (WGS) entry which is preliminary data.</text>
</comment>
<dbReference type="RefSeq" id="WP_153089874.1">
    <property type="nucleotide sequence ID" value="NZ_VZAH01000100.1"/>
</dbReference>
<proteinExistence type="predicted"/>
<sequence>MKAMNIKLATFSLAALLLASCSDSNSDDGTTVSPIMNPKIVGSTVVSTTDAQTLATQVINYKKKAASATKATRTIDASNSNFFEGVIKMPAEPKVPAEAVDLTTLTDKWNGMHSGGVYVLKSGNMSTDGMNVAGTTIYVCSGATLTWNAWQENNNPTVIVLSGGKLIDTHGNFGQCCNADVYGSIEFPKNEIYINHTFRTSQDLNIAKIQISGNAYFGGNVTAKNFYPGGGGIINIKGDLNLGESELKVWSNQGESNGTKLNVDGKITAQRLELTNGSVLYSGCGAIIKGEVSLHANSALHAKYLECSNFNQDSGGKLILSDQSYINCSGKFASYNNDTSYSILEGDGAKAVIKANRFEFNNGGPQKDDAGEEYYLVKMFSTPGKNNPQIVADGSFYIGDSKVNVRFTDANMFVTNGVTKNEVVINPTTLCGNPGWNNPDPKPSPEPEPEPTPTPTPKPEPTPNPKPGLDLITTVEPEHTHEISATGIMPLNGYLYMSYHTNQNQKDNAKESHGGCIEVMAPVKDDQAELKQYIYDSARDLDFNHILATKLKSGERKIFLPGSSYKKGAMLAYMDIRDDHMLADESMEITSKEGDEVTIKQPLNYIQLKPATEEYKKKGYDENCVVYNDDTNHLIVATTEGYTVYDATTMNEVDTYAKPGKAKHVAIGNGKIVCLYLDQRNNDSKVGIPATIEIIDQETEDFNNTKTFSTHVNIEPTDGKNVIDVQDNKIYACMGAAGLYVYDMKGNEQWHWQMPNPKNKDGNWKALCNGCFVDDNYVYLAYGSYGVVVIDKNTQKVVAHRIVEKSANYITVYDGYIYVAYGRSRMQVFKLNLGNK</sequence>